<comment type="caution">
    <text evidence="2">The sequence shown here is derived from an EMBL/GenBank/DDBJ whole genome shotgun (WGS) entry which is preliminary data.</text>
</comment>
<protein>
    <submittedName>
        <fullName evidence="2">Uncharacterized protein</fullName>
    </submittedName>
</protein>
<evidence type="ECO:0000256" key="1">
    <source>
        <dbReference type="SAM" id="Phobius"/>
    </source>
</evidence>
<feature type="transmembrane region" description="Helical" evidence="1">
    <location>
        <begin position="7"/>
        <end position="26"/>
    </location>
</feature>
<sequence>MSPWSEIATVANLIASLSIFSGILVYKIEKSDTDVFTVQRAIIAFRSAVESLNLNFRTELFSEMASYTVYAESMKPIIPQVFKVFKEKIAEYQAIEPKKQEEFIKAASEELIKLIDGIPTGLSTPLVIRTEDKIEFLLRDSMPFTPQYAGLERISSTVYHFFLQLLNKYRTICLDLDNWKTVFRSMIENEIEVQDEELFKNAVCNYLVALQNTIGFQHDQDDIDNIIKITNLTCNAYLSKSTRELKKLRKSKIALQPFDTFDTYVDQFSEAQKALRSVFSRDEENEYSNIVKEFEIHNK</sequence>
<gene>
    <name evidence="2" type="ORF">J5W02_11370</name>
</gene>
<keyword evidence="1" id="KW-0812">Transmembrane</keyword>
<evidence type="ECO:0000313" key="3">
    <source>
        <dbReference type="Proteomes" id="UP000719942"/>
    </source>
</evidence>
<dbReference type="Proteomes" id="UP000719942">
    <property type="component" value="Unassembled WGS sequence"/>
</dbReference>
<dbReference type="EMBL" id="JAGFNZ010000004">
    <property type="protein sequence ID" value="MBW7573409.1"/>
    <property type="molecule type" value="Genomic_DNA"/>
</dbReference>
<evidence type="ECO:0000313" key="2">
    <source>
        <dbReference type="EMBL" id="MBW7573409.1"/>
    </source>
</evidence>
<reference evidence="2 3" key="1">
    <citation type="submission" date="2021-03" db="EMBL/GenBank/DDBJ databases">
        <title>Caproiciproducens sp. nov. isolated from feces of cow.</title>
        <authorList>
            <person name="Choi J.-Y."/>
        </authorList>
    </citation>
    <scope>NUCLEOTIDE SEQUENCE [LARGE SCALE GENOMIC DNA]</scope>
    <source>
        <strain evidence="2 3">AGMB10547</strain>
    </source>
</reference>
<name>A0ABS7DQ18_9FIRM</name>
<keyword evidence="1" id="KW-0472">Membrane</keyword>
<dbReference type="RefSeq" id="WP_219965808.1">
    <property type="nucleotide sequence ID" value="NZ_JAGFNZ010000004.1"/>
</dbReference>
<proteinExistence type="predicted"/>
<accession>A0ABS7DQ18</accession>
<keyword evidence="3" id="KW-1185">Reference proteome</keyword>
<keyword evidence="1" id="KW-1133">Transmembrane helix</keyword>
<organism evidence="2 3">
    <name type="scientific">Caproiciproducens faecalis</name>
    <dbReference type="NCBI Taxonomy" id="2820301"/>
    <lineage>
        <taxon>Bacteria</taxon>
        <taxon>Bacillati</taxon>
        <taxon>Bacillota</taxon>
        <taxon>Clostridia</taxon>
        <taxon>Eubacteriales</taxon>
        <taxon>Acutalibacteraceae</taxon>
        <taxon>Caproiciproducens</taxon>
    </lineage>
</organism>